<name>A0ABV1GAM4_9FIRM</name>
<evidence type="ECO:0000313" key="2">
    <source>
        <dbReference type="Proteomes" id="UP001477672"/>
    </source>
</evidence>
<organism evidence="1 2">
    <name type="scientific">Ruthenibacterium intestinale</name>
    <dbReference type="NCBI Taxonomy" id="3133163"/>
    <lineage>
        <taxon>Bacteria</taxon>
        <taxon>Bacillati</taxon>
        <taxon>Bacillota</taxon>
        <taxon>Clostridia</taxon>
        <taxon>Eubacteriales</taxon>
        <taxon>Oscillospiraceae</taxon>
        <taxon>Ruthenibacterium</taxon>
    </lineage>
</organism>
<reference evidence="1 2" key="1">
    <citation type="submission" date="2024-03" db="EMBL/GenBank/DDBJ databases">
        <title>Human intestinal bacterial collection.</title>
        <authorList>
            <person name="Pauvert C."/>
            <person name="Hitch T.C.A."/>
            <person name="Clavel T."/>
        </authorList>
    </citation>
    <scope>NUCLEOTIDE SEQUENCE [LARGE SCALE GENOMIC DNA]</scope>
    <source>
        <strain evidence="1 2">CLA-JM-H11</strain>
    </source>
</reference>
<comment type="caution">
    <text evidence="1">The sequence shown here is derived from an EMBL/GenBank/DDBJ whole genome shotgun (WGS) entry which is preliminary data.</text>
</comment>
<dbReference type="EMBL" id="JBBMFA010000017">
    <property type="protein sequence ID" value="MEQ2518891.1"/>
    <property type="molecule type" value="Genomic_DNA"/>
</dbReference>
<gene>
    <name evidence="1" type="ORF">WMO24_00305</name>
</gene>
<evidence type="ECO:0000313" key="1">
    <source>
        <dbReference type="EMBL" id="MEQ2518891.1"/>
    </source>
</evidence>
<accession>A0ABV1GAM4</accession>
<sequence length="122" mass="14088">MNNATDLKARRIYELLLGMYDLRNYFPPEAKEVESLFQPGSECSALLEQAYAARRRLGRRLGTGEEDADLLQLVECYEELGEKVAFKMYEYGCGKTQTSAERIRLHHPSDRECQIPWITRAP</sequence>
<keyword evidence="2" id="KW-1185">Reference proteome</keyword>
<feature type="non-terminal residue" evidence="1">
    <location>
        <position position="122"/>
    </location>
</feature>
<proteinExistence type="predicted"/>
<dbReference type="RefSeq" id="WP_349214029.1">
    <property type="nucleotide sequence ID" value="NZ_JBBMFA010000017.1"/>
</dbReference>
<protein>
    <submittedName>
        <fullName evidence="1">Uncharacterized protein</fullName>
    </submittedName>
</protein>
<dbReference type="Proteomes" id="UP001477672">
    <property type="component" value="Unassembled WGS sequence"/>
</dbReference>